<sequence>MWHRTNGHMVQRGLGWIIAALLGTVLASCGAMADDNQARPEGDALSSESVSEEEMGAPEIAEDGRMLQPRGHEGLWFETEPADPWERYVWLSQKYVGDPVHLGQLAEGEVSEGFVGEPDICSEEVIARMGEIGLKKIQTDSEFGSYTCQFEAHPIEQESFSAYVDLDMFHPEPGWSSKPTQLNFGPDSGRIVREFSQDLDDYGCAGIGRVEGSRTTVLTYSDMGYRSEGFEDACRRAYLTFWILKNVGILGRSNDQI</sequence>
<reference evidence="3 4" key="1">
    <citation type="submission" date="2020-10" db="EMBL/GenBank/DDBJ databases">
        <title>Novel species in genus Corynebacterium.</title>
        <authorList>
            <person name="Zhang G."/>
        </authorList>
    </citation>
    <scope>NUCLEOTIDE SEQUENCE [LARGE SCALE GENOMIC DNA]</scope>
    <source>
        <strain evidence="3 4">DSM 45110</strain>
    </source>
</reference>
<organism evidence="3 4">
    <name type="scientific">Corynebacterium suicordis DSM 45110</name>
    <dbReference type="NCBI Taxonomy" id="1121369"/>
    <lineage>
        <taxon>Bacteria</taxon>
        <taxon>Bacillati</taxon>
        <taxon>Actinomycetota</taxon>
        <taxon>Actinomycetes</taxon>
        <taxon>Mycobacteriales</taxon>
        <taxon>Corynebacteriaceae</taxon>
        <taxon>Corynebacterium</taxon>
    </lineage>
</organism>
<feature type="signal peptide" evidence="2">
    <location>
        <begin position="1"/>
        <end position="33"/>
    </location>
</feature>
<keyword evidence="4" id="KW-1185">Reference proteome</keyword>
<comment type="caution">
    <text evidence="3">The sequence shown here is derived from an EMBL/GenBank/DDBJ whole genome shotgun (WGS) entry which is preliminary data.</text>
</comment>
<keyword evidence="2" id="KW-0732">Signal</keyword>
<protein>
    <recommendedName>
        <fullName evidence="5">DUF3558 domain-containing protein</fullName>
    </recommendedName>
</protein>
<dbReference type="PROSITE" id="PS51257">
    <property type="entry name" value="PROKAR_LIPOPROTEIN"/>
    <property type="match status" value="1"/>
</dbReference>
<name>A0ABR9ZJU7_9CORY</name>
<dbReference type="Proteomes" id="UP000635902">
    <property type="component" value="Unassembled WGS sequence"/>
</dbReference>
<feature type="chain" id="PRO_5046109574" description="DUF3558 domain-containing protein" evidence="2">
    <location>
        <begin position="34"/>
        <end position="257"/>
    </location>
</feature>
<feature type="region of interest" description="Disordered" evidence="1">
    <location>
        <begin position="36"/>
        <end position="58"/>
    </location>
</feature>
<proteinExistence type="predicted"/>
<evidence type="ECO:0000256" key="1">
    <source>
        <dbReference type="SAM" id="MobiDB-lite"/>
    </source>
</evidence>
<evidence type="ECO:0000256" key="2">
    <source>
        <dbReference type="SAM" id="SignalP"/>
    </source>
</evidence>
<dbReference type="EMBL" id="JADKMY010000001">
    <property type="protein sequence ID" value="MBF4553697.1"/>
    <property type="molecule type" value="Genomic_DNA"/>
</dbReference>
<evidence type="ECO:0000313" key="3">
    <source>
        <dbReference type="EMBL" id="MBF4553697.1"/>
    </source>
</evidence>
<evidence type="ECO:0000313" key="4">
    <source>
        <dbReference type="Proteomes" id="UP000635902"/>
    </source>
</evidence>
<gene>
    <name evidence="3" type="ORF">IRY30_06335</name>
</gene>
<evidence type="ECO:0008006" key="5">
    <source>
        <dbReference type="Google" id="ProtNLM"/>
    </source>
</evidence>
<accession>A0ABR9ZJU7</accession>